<organism evidence="4 5">
    <name type="scientific">Deinococcus aluminii</name>
    <dbReference type="NCBI Taxonomy" id="1656885"/>
    <lineage>
        <taxon>Bacteria</taxon>
        <taxon>Thermotogati</taxon>
        <taxon>Deinococcota</taxon>
        <taxon>Deinococci</taxon>
        <taxon>Deinococcales</taxon>
        <taxon>Deinococcaceae</taxon>
        <taxon>Deinococcus</taxon>
    </lineage>
</organism>
<dbReference type="CDD" id="cd06558">
    <property type="entry name" value="crotonase-like"/>
    <property type="match status" value="1"/>
</dbReference>
<dbReference type="InterPro" id="IPR014748">
    <property type="entry name" value="Enoyl-CoA_hydra_C"/>
</dbReference>
<dbReference type="Gene3D" id="1.10.12.10">
    <property type="entry name" value="Lyase 2-enoyl-coa Hydratase, Chain A, domain 2"/>
    <property type="match status" value="1"/>
</dbReference>
<keyword evidence="2" id="KW-0456">Lyase</keyword>
<sequence length="256" mass="27397">MPVTFTQEGKLGFITLDNPPANSYDIQFMRELDSAIDAADASDANVIVLRSASEKFFSAGADIKTFAASTTAQSMDMIRTAHAALEKMAASDKLFIAAINGHALGGGLEMALAADLRLAKEGKYLLGLPEVTLGVLPGNGGTQRLPRLIGVSKALEMMVNGERVSPEEALRLGLVNKLLPAEDFDQAVRDYARKLADGPTLAIGAIKRAVYDGFTRPLHDGLALERELIEPLYDTADAKEGFAAFGEKRQPAYQGK</sequence>
<evidence type="ECO:0000313" key="4">
    <source>
        <dbReference type="EMBL" id="GAA5534146.1"/>
    </source>
</evidence>
<evidence type="ECO:0000256" key="1">
    <source>
        <dbReference type="ARBA" id="ARBA00005254"/>
    </source>
</evidence>
<comment type="similarity">
    <text evidence="1 3">Belongs to the enoyl-CoA hydratase/isomerase family.</text>
</comment>
<keyword evidence="5" id="KW-1185">Reference proteome</keyword>
<dbReference type="InterPro" id="IPR029045">
    <property type="entry name" value="ClpP/crotonase-like_dom_sf"/>
</dbReference>
<dbReference type="PANTHER" id="PTHR11941:SF54">
    <property type="entry name" value="ENOYL-COA HYDRATASE, MITOCHONDRIAL"/>
    <property type="match status" value="1"/>
</dbReference>
<gene>
    <name evidence="4" type="primary">crt_2</name>
    <name evidence="4" type="ORF">Dalu01_02554</name>
</gene>
<evidence type="ECO:0000256" key="2">
    <source>
        <dbReference type="ARBA" id="ARBA00023239"/>
    </source>
</evidence>
<dbReference type="Gene3D" id="3.90.226.10">
    <property type="entry name" value="2-enoyl-CoA Hydratase, Chain A, domain 1"/>
    <property type="match status" value="1"/>
</dbReference>
<dbReference type="PANTHER" id="PTHR11941">
    <property type="entry name" value="ENOYL-COA HYDRATASE-RELATED"/>
    <property type="match status" value="1"/>
</dbReference>
<dbReference type="EMBL" id="BAABRV010000006">
    <property type="protein sequence ID" value="GAA5534146.1"/>
    <property type="molecule type" value="Genomic_DNA"/>
</dbReference>
<evidence type="ECO:0000313" key="5">
    <source>
        <dbReference type="Proteomes" id="UP001404956"/>
    </source>
</evidence>
<dbReference type="Proteomes" id="UP001404956">
    <property type="component" value="Unassembled WGS sequence"/>
</dbReference>
<dbReference type="InterPro" id="IPR001753">
    <property type="entry name" value="Enoyl-CoA_hydra/iso"/>
</dbReference>
<dbReference type="Pfam" id="PF00378">
    <property type="entry name" value="ECH_1"/>
    <property type="match status" value="1"/>
</dbReference>
<accession>A0ABP9XHX9</accession>
<name>A0ABP9XHX9_9DEIO</name>
<dbReference type="RefSeq" id="WP_345455221.1">
    <property type="nucleotide sequence ID" value="NZ_BAABRV010000006.1"/>
</dbReference>
<dbReference type="PROSITE" id="PS00166">
    <property type="entry name" value="ENOYL_COA_HYDRATASE"/>
    <property type="match status" value="1"/>
</dbReference>
<dbReference type="SUPFAM" id="SSF52096">
    <property type="entry name" value="ClpP/crotonase"/>
    <property type="match status" value="1"/>
</dbReference>
<proteinExistence type="inferred from homology"/>
<protein>
    <submittedName>
        <fullName evidence="4">Short-chain-enoyl-CoA hydratase</fullName>
    </submittedName>
</protein>
<comment type="caution">
    <text evidence="4">The sequence shown here is derived from an EMBL/GenBank/DDBJ whole genome shotgun (WGS) entry which is preliminary data.</text>
</comment>
<evidence type="ECO:0000256" key="3">
    <source>
        <dbReference type="RuleBase" id="RU003707"/>
    </source>
</evidence>
<reference evidence="4 5" key="1">
    <citation type="submission" date="2024-02" db="EMBL/GenBank/DDBJ databases">
        <title>Deinococcus aluminii NBRC 112889.</title>
        <authorList>
            <person name="Ichikawa N."/>
            <person name="Katano-Makiyama Y."/>
            <person name="Hidaka K."/>
        </authorList>
    </citation>
    <scope>NUCLEOTIDE SEQUENCE [LARGE SCALE GENOMIC DNA]</scope>
    <source>
        <strain evidence="4 5">NBRC 112889</strain>
    </source>
</reference>
<dbReference type="InterPro" id="IPR018376">
    <property type="entry name" value="Enoyl-CoA_hyd/isom_CS"/>
</dbReference>